<sequence>MSDGNTFRAEAYYKEYGSLVKYNTKIPRIDSNFNNFGTGYASGLDIFWTDNKSIKNLDYWVSYGYLDTQRTLKKNTIIILFLTTSLPMSAQNKYTDGMQRAPQLWGEQKTTLASNLFERIAMAEEYNWLPYHYAALVNTTASFGESDKKILTQQLEKAKEFNDIAKNLSPANPELLVMEALINTAWIAFDGATYGMTLTGKNTQLYQKALQLAPKKPRVVFSKAEWDLGSARYSVRIPPPIARMWSELWNFSKPLKMTPRFTQNGERKGRKG</sequence>
<evidence type="ECO:0000313" key="2">
    <source>
        <dbReference type="Proteomes" id="UP000199109"/>
    </source>
</evidence>
<dbReference type="EMBL" id="FNAO01000006">
    <property type="protein sequence ID" value="SDE63782.1"/>
    <property type="molecule type" value="Genomic_DNA"/>
</dbReference>
<dbReference type="RefSeq" id="WP_317040764.1">
    <property type="nucleotide sequence ID" value="NZ_FNAO01000006.1"/>
</dbReference>
<reference evidence="1 2" key="1">
    <citation type="submission" date="2016-10" db="EMBL/GenBank/DDBJ databases">
        <authorList>
            <person name="de Groot N.N."/>
        </authorList>
    </citation>
    <scope>NUCLEOTIDE SEQUENCE [LARGE SCALE GENOMIC DNA]</scope>
    <source>
        <strain evidence="1 2">DSM 23421</strain>
    </source>
</reference>
<organism evidence="1 2">
    <name type="scientific">Pricia antarctica</name>
    <dbReference type="NCBI Taxonomy" id="641691"/>
    <lineage>
        <taxon>Bacteria</taxon>
        <taxon>Pseudomonadati</taxon>
        <taxon>Bacteroidota</taxon>
        <taxon>Flavobacteriia</taxon>
        <taxon>Flavobacteriales</taxon>
        <taxon>Flavobacteriaceae</taxon>
        <taxon>Pricia</taxon>
    </lineage>
</organism>
<accession>A0A1G7EJC8</accession>
<proteinExistence type="predicted"/>
<dbReference type="AlphaFoldDB" id="A0A1G7EJC8"/>
<protein>
    <submittedName>
        <fullName evidence="1">Uncharacterized protein</fullName>
    </submittedName>
</protein>
<gene>
    <name evidence="1" type="ORF">SAMN05421636_106217</name>
</gene>
<keyword evidence="2" id="KW-1185">Reference proteome</keyword>
<evidence type="ECO:0000313" key="1">
    <source>
        <dbReference type="EMBL" id="SDE63782.1"/>
    </source>
</evidence>
<dbReference type="STRING" id="641691.SAMN05421636_106217"/>
<dbReference type="Proteomes" id="UP000199109">
    <property type="component" value="Unassembled WGS sequence"/>
</dbReference>
<name>A0A1G7EJC8_9FLAO</name>